<dbReference type="EMBL" id="CP015208">
    <property type="protein sequence ID" value="AOY56543.1"/>
    <property type="molecule type" value="Genomic_DNA"/>
</dbReference>
<dbReference type="KEGG" id="rpla:A4Z71_06255"/>
<evidence type="ECO:0000313" key="7">
    <source>
        <dbReference type="EMBL" id="AOY56543.1"/>
    </source>
</evidence>
<dbReference type="InterPro" id="IPR016181">
    <property type="entry name" value="Acyl_CoA_acyltransferase"/>
</dbReference>
<dbReference type="SUPFAM" id="SSF55729">
    <property type="entry name" value="Acyl-CoA N-acyltransferases (Nat)"/>
    <property type="match status" value="1"/>
</dbReference>
<name>A0A1D9E0F3_9MICO</name>
<dbReference type="PANTHER" id="PTHR36449:SF1">
    <property type="entry name" value="ACETYLTRANSFERASE"/>
    <property type="match status" value="1"/>
</dbReference>
<organism evidence="7 8">
    <name type="scientific">Candidatus Rhodoluna planktonica</name>
    <dbReference type="NCBI Taxonomy" id="535712"/>
    <lineage>
        <taxon>Bacteria</taxon>
        <taxon>Bacillati</taxon>
        <taxon>Actinomycetota</taxon>
        <taxon>Actinomycetes</taxon>
        <taxon>Micrococcales</taxon>
        <taxon>Microbacteriaceae</taxon>
        <taxon>Luna cluster</taxon>
        <taxon>Luna-1 subcluster</taxon>
        <taxon>Rhodoluna</taxon>
    </lineage>
</organism>
<evidence type="ECO:0000256" key="4">
    <source>
        <dbReference type="ARBA" id="ARBA00023315"/>
    </source>
</evidence>
<protein>
    <recommendedName>
        <fullName evidence="6">N-acetyltransferase domain-containing protein</fullName>
    </recommendedName>
</protein>
<gene>
    <name evidence="7" type="ORF">A4Z71_06255</name>
</gene>
<keyword evidence="1" id="KW-0678">Repressor</keyword>
<keyword evidence="4" id="KW-0012">Acyltransferase</keyword>
<sequence length="169" mass="18345">MGVSLKQPRLLNATDQVDGFDSGSELIDAWFHKYSLIAQSAGTAKTFVVCTSEGEIAGFYSIATGQINHAEATERVCKGVGQHSIPVIVLARLAVDLRFQGFGVGAGLLKDCAIRVGNIREQVGVRALVTHAKDEDAAKFYSRFGFVESPIAERQMMILMKDLRGLIRS</sequence>
<dbReference type="OrthoDB" id="9799147at2"/>
<dbReference type="RefSeq" id="WP_084028450.1">
    <property type="nucleotide sequence ID" value="NZ_CP015208.1"/>
</dbReference>
<evidence type="ECO:0000256" key="2">
    <source>
        <dbReference type="ARBA" id="ARBA00022649"/>
    </source>
</evidence>
<proteinExistence type="predicted"/>
<dbReference type="Proteomes" id="UP000243784">
    <property type="component" value="Chromosome"/>
</dbReference>
<feature type="domain" description="N-acetyltransferase" evidence="6">
    <location>
        <begin position="45"/>
        <end position="148"/>
    </location>
</feature>
<keyword evidence="8" id="KW-1185">Reference proteome</keyword>
<reference evidence="7 8" key="1">
    <citation type="journal article" date="2016" name="Biochim. Biophys. Acta">
        <title>Photochemical characterization of actinorhodopsin and its functional existence in the natural host.</title>
        <authorList>
            <person name="Nakamura S."/>
            <person name="Kikukawa T."/>
            <person name="Tamogami J."/>
            <person name="Kamiya M."/>
            <person name="Aizawa T."/>
            <person name="Hahn M.W."/>
            <person name="Ihara K."/>
            <person name="Kamo N."/>
            <person name="Demura M."/>
        </authorList>
    </citation>
    <scope>NUCLEOTIDE SEQUENCE [LARGE SCALE GENOMIC DNA]</scope>
    <source>
        <strain evidence="7 8">MWH-Dar1</strain>
    </source>
</reference>
<dbReference type="Pfam" id="PF13508">
    <property type="entry name" value="Acetyltransf_7"/>
    <property type="match status" value="1"/>
</dbReference>
<evidence type="ECO:0000313" key="8">
    <source>
        <dbReference type="Proteomes" id="UP000243784"/>
    </source>
</evidence>
<evidence type="ECO:0000259" key="6">
    <source>
        <dbReference type="Pfam" id="PF13508"/>
    </source>
</evidence>
<dbReference type="InterPro" id="IPR000182">
    <property type="entry name" value="GNAT_dom"/>
</dbReference>
<comment type="catalytic activity">
    <reaction evidence="5">
        <text>glycyl-tRNA(Gly) + acetyl-CoA = N-acetylglycyl-tRNA(Gly) + CoA + H(+)</text>
        <dbReference type="Rhea" id="RHEA:81867"/>
        <dbReference type="Rhea" id="RHEA-COMP:9683"/>
        <dbReference type="Rhea" id="RHEA-COMP:19766"/>
        <dbReference type="ChEBI" id="CHEBI:15378"/>
        <dbReference type="ChEBI" id="CHEBI:57287"/>
        <dbReference type="ChEBI" id="CHEBI:57288"/>
        <dbReference type="ChEBI" id="CHEBI:78522"/>
        <dbReference type="ChEBI" id="CHEBI:232036"/>
    </reaction>
</comment>
<evidence type="ECO:0000256" key="1">
    <source>
        <dbReference type="ARBA" id="ARBA00022491"/>
    </source>
</evidence>
<dbReference type="Gene3D" id="3.40.630.30">
    <property type="match status" value="1"/>
</dbReference>
<keyword evidence="2" id="KW-1277">Toxin-antitoxin system</keyword>
<dbReference type="AlphaFoldDB" id="A0A1D9E0F3"/>
<dbReference type="PANTHER" id="PTHR36449">
    <property type="entry name" value="ACETYLTRANSFERASE-RELATED"/>
    <property type="match status" value="1"/>
</dbReference>
<accession>A0A1D9E0F3</accession>
<dbReference type="STRING" id="535712.A4Z71_06255"/>
<dbReference type="GO" id="GO:0016747">
    <property type="term" value="F:acyltransferase activity, transferring groups other than amino-acyl groups"/>
    <property type="evidence" value="ECO:0007669"/>
    <property type="project" value="InterPro"/>
</dbReference>
<evidence type="ECO:0000256" key="5">
    <source>
        <dbReference type="ARBA" id="ARBA00049880"/>
    </source>
</evidence>
<evidence type="ECO:0000256" key="3">
    <source>
        <dbReference type="ARBA" id="ARBA00022679"/>
    </source>
</evidence>
<keyword evidence="3" id="KW-0808">Transferase</keyword>